<keyword evidence="9" id="KW-1185">Reference proteome</keyword>
<evidence type="ECO:0000256" key="5">
    <source>
        <dbReference type="ARBA" id="ARBA00023329"/>
    </source>
</evidence>
<dbReference type="OrthoDB" id="5873452at2759"/>
<keyword evidence="5" id="KW-0968">Cytoplasmic vesicle</keyword>
<feature type="compositionally biased region" description="Acidic residues" evidence="6">
    <location>
        <begin position="54"/>
        <end position="84"/>
    </location>
</feature>
<dbReference type="InterPro" id="IPR019013">
    <property type="entry name" value="Vma21"/>
</dbReference>
<dbReference type="Proteomes" id="UP000614601">
    <property type="component" value="Unassembled WGS sequence"/>
</dbReference>
<evidence type="ECO:0000256" key="3">
    <source>
        <dbReference type="ARBA" id="ARBA00022989"/>
    </source>
</evidence>
<feature type="region of interest" description="Disordered" evidence="6">
    <location>
        <begin position="1"/>
        <end position="87"/>
    </location>
</feature>
<dbReference type="PANTHER" id="PTHR31792:SF3">
    <property type="entry name" value="VACUOLAR ATPASE ASSEMBLY INTEGRAL MEMBRANE PROTEIN VMA21"/>
    <property type="match status" value="1"/>
</dbReference>
<sequence length="195" mass="22559">METEQRRESEISEPGSAVTTDNTDNEIEVIDLDELSDEDVKKKLDQFGDRDEKSEEQEADNEEAEERNAEDEEQEEGEEAEDNEEKEKLLQEQNGIFQGLSEEQQDEVFSSEDRASVYQNFIVATFLMFTIPCGLMYASYKYLFLEHYHLPPDKAALYGGIVGIFSVYVIIAIFIYIAYHEEKGIEQRIKKIKSQ</sequence>
<evidence type="ECO:0000313" key="8">
    <source>
        <dbReference type="EMBL" id="CAD5214562.1"/>
    </source>
</evidence>
<dbReference type="PANTHER" id="PTHR31792">
    <property type="entry name" value="VACUOLAR ATPASE ASSEMBLY INTEGRAL MEMBRANE PROTEIN VMA21"/>
    <property type="match status" value="1"/>
</dbReference>
<evidence type="ECO:0000256" key="7">
    <source>
        <dbReference type="SAM" id="Phobius"/>
    </source>
</evidence>
<dbReference type="AlphaFoldDB" id="A0A811KGM1"/>
<feature type="compositionally biased region" description="Acidic residues" evidence="6">
    <location>
        <begin position="23"/>
        <end position="37"/>
    </location>
</feature>
<dbReference type="GO" id="GO:0070072">
    <property type="term" value="P:vacuolar proton-transporting V-type ATPase complex assembly"/>
    <property type="evidence" value="ECO:0007669"/>
    <property type="project" value="InterPro"/>
</dbReference>
<organism evidence="8 9">
    <name type="scientific">Bursaphelenchus okinawaensis</name>
    <dbReference type="NCBI Taxonomy" id="465554"/>
    <lineage>
        <taxon>Eukaryota</taxon>
        <taxon>Metazoa</taxon>
        <taxon>Ecdysozoa</taxon>
        <taxon>Nematoda</taxon>
        <taxon>Chromadorea</taxon>
        <taxon>Rhabditida</taxon>
        <taxon>Tylenchina</taxon>
        <taxon>Tylenchomorpha</taxon>
        <taxon>Aphelenchoidea</taxon>
        <taxon>Aphelenchoididae</taxon>
        <taxon>Bursaphelenchus</taxon>
    </lineage>
</organism>
<evidence type="ECO:0000256" key="1">
    <source>
        <dbReference type="ARBA" id="ARBA00022692"/>
    </source>
</evidence>
<keyword evidence="3 7" id="KW-1133">Transmembrane helix</keyword>
<gene>
    <name evidence="8" type="ORF">BOKJ2_LOCUS5655</name>
</gene>
<accession>A0A811KGM1</accession>
<feature type="transmembrane region" description="Helical" evidence="7">
    <location>
        <begin position="155"/>
        <end position="179"/>
    </location>
</feature>
<evidence type="ECO:0000256" key="6">
    <source>
        <dbReference type="SAM" id="MobiDB-lite"/>
    </source>
</evidence>
<dbReference type="Proteomes" id="UP000783686">
    <property type="component" value="Unassembled WGS sequence"/>
</dbReference>
<keyword evidence="4 7" id="KW-0472">Membrane</keyword>
<evidence type="ECO:0000256" key="4">
    <source>
        <dbReference type="ARBA" id="ARBA00023136"/>
    </source>
</evidence>
<reference evidence="8" key="1">
    <citation type="submission" date="2020-09" db="EMBL/GenBank/DDBJ databases">
        <authorList>
            <person name="Kikuchi T."/>
        </authorList>
    </citation>
    <scope>NUCLEOTIDE SEQUENCE</scope>
    <source>
        <strain evidence="8">SH1</strain>
    </source>
</reference>
<dbReference type="Pfam" id="PF09446">
    <property type="entry name" value="VMA21"/>
    <property type="match status" value="1"/>
</dbReference>
<proteinExistence type="predicted"/>
<dbReference type="GO" id="GO:0005789">
    <property type="term" value="C:endoplasmic reticulum membrane"/>
    <property type="evidence" value="ECO:0007669"/>
    <property type="project" value="TreeGrafter"/>
</dbReference>
<evidence type="ECO:0008006" key="10">
    <source>
        <dbReference type="Google" id="ProtNLM"/>
    </source>
</evidence>
<dbReference type="GO" id="GO:0031410">
    <property type="term" value="C:cytoplasmic vesicle"/>
    <property type="evidence" value="ECO:0007669"/>
    <property type="project" value="UniProtKB-KW"/>
</dbReference>
<evidence type="ECO:0000256" key="2">
    <source>
        <dbReference type="ARBA" id="ARBA00022824"/>
    </source>
</evidence>
<comment type="caution">
    <text evidence="8">The sequence shown here is derived from an EMBL/GenBank/DDBJ whole genome shotgun (WGS) entry which is preliminary data.</text>
</comment>
<dbReference type="EMBL" id="CAJFCW020000003">
    <property type="protein sequence ID" value="CAG9102928.1"/>
    <property type="molecule type" value="Genomic_DNA"/>
</dbReference>
<protein>
    <recommendedName>
        <fullName evidence="10">Vacuolar ATPase assembly integral membrane protein VMA21 homolog</fullName>
    </recommendedName>
</protein>
<feature type="compositionally biased region" description="Basic and acidic residues" evidence="6">
    <location>
        <begin position="1"/>
        <end position="10"/>
    </location>
</feature>
<name>A0A811KGM1_9BILA</name>
<keyword evidence="1 7" id="KW-0812">Transmembrane</keyword>
<evidence type="ECO:0000313" key="9">
    <source>
        <dbReference type="Proteomes" id="UP000614601"/>
    </source>
</evidence>
<keyword evidence="2" id="KW-0256">Endoplasmic reticulum</keyword>
<feature type="transmembrane region" description="Helical" evidence="7">
    <location>
        <begin position="121"/>
        <end position="143"/>
    </location>
</feature>
<dbReference type="EMBL" id="CAJFDH010000003">
    <property type="protein sequence ID" value="CAD5214562.1"/>
    <property type="molecule type" value="Genomic_DNA"/>
</dbReference>
<feature type="compositionally biased region" description="Basic and acidic residues" evidence="6">
    <location>
        <begin position="38"/>
        <end position="53"/>
    </location>
</feature>